<gene>
    <name evidence="2" type="ORF">NEH99_04910</name>
</gene>
<name>A0AAJ6GIK5_BRAPL</name>
<evidence type="ECO:0000256" key="1">
    <source>
        <dbReference type="SAM" id="SignalP"/>
    </source>
</evidence>
<evidence type="ECO:0008006" key="4">
    <source>
        <dbReference type="Google" id="ProtNLM"/>
    </source>
</evidence>
<reference evidence="2" key="1">
    <citation type="submission" date="2022-06" db="EMBL/GenBank/DDBJ databases">
        <title>Brachyspira pilosicoli from pigs in Switzerland.</title>
        <authorList>
            <person name="Schmitt S."/>
            <person name="Arnold M."/>
            <person name="Rossano A."/>
            <person name="Perreten V."/>
        </authorList>
    </citation>
    <scope>NUCLEOTIDE SEQUENCE</scope>
    <source>
        <strain evidence="2">MEI4028</strain>
    </source>
</reference>
<accession>A0AAJ6GIK5</accession>
<feature type="chain" id="PRO_5042587195" description="Lipoprotein" evidence="1">
    <location>
        <begin position="23"/>
        <end position="195"/>
    </location>
</feature>
<protein>
    <recommendedName>
        <fullName evidence="4">Lipoprotein</fullName>
    </recommendedName>
</protein>
<sequence length="195" mass="22368">MSNLIKSLTLITVLILASSCNNSYKPNNSANNNTNNNNTNNNNPTTKTMYLKVRVNGESNNKAFLKYDNMYAKDIDFSINNKTYSYTADFNNGYYLCVDKAGVLRGNYIDTQKYIFDNKIEFDYNSKDNKKVLNGYIWVGYNSILFFRNTVNIIIPLNTFDEAKSKNIALITITVYPDNSSYTYTFDGFEAINNY</sequence>
<dbReference type="EMBL" id="CP098754">
    <property type="protein sequence ID" value="WIH95890.1"/>
    <property type="molecule type" value="Genomic_DNA"/>
</dbReference>
<dbReference type="PROSITE" id="PS51257">
    <property type="entry name" value="PROKAR_LIPOPROTEIN"/>
    <property type="match status" value="1"/>
</dbReference>
<dbReference type="AlphaFoldDB" id="A0AAJ6GIK5"/>
<proteinExistence type="predicted"/>
<evidence type="ECO:0000313" key="2">
    <source>
        <dbReference type="EMBL" id="WIH95890.1"/>
    </source>
</evidence>
<dbReference type="Proteomes" id="UP001242021">
    <property type="component" value="Chromosome"/>
</dbReference>
<organism evidence="2 3">
    <name type="scientific">Brachyspira pilosicoli</name>
    <name type="common">Serpulina pilosicoli</name>
    <dbReference type="NCBI Taxonomy" id="52584"/>
    <lineage>
        <taxon>Bacteria</taxon>
        <taxon>Pseudomonadati</taxon>
        <taxon>Spirochaetota</taxon>
        <taxon>Spirochaetia</taxon>
        <taxon>Brachyspirales</taxon>
        <taxon>Brachyspiraceae</taxon>
        <taxon>Brachyspira</taxon>
    </lineage>
</organism>
<evidence type="ECO:0000313" key="3">
    <source>
        <dbReference type="Proteomes" id="UP001242021"/>
    </source>
</evidence>
<feature type="signal peptide" evidence="1">
    <location>
        <begin position="1"/>
        <end position="22"/>
    </location>
</feature>
<dbReference type="RefSeq" id="WP_284603286.1">
    <property type="nucleotide sequence ID" value="NZ_CP098752.1"/>
</dbReference>
<keyword evidence="1" id="KW-0732">Signal</keyword>